<dbReference type="GO" id="GO:0003735">
    <property type="term" value="F:structural constituent of ribosome"/>
    <property type="evidence" value="ECO:0007669"/>
    <property type="project" value="InterPro"/>
</dbReference>
<comment type="caution">
    <text evidence="12">The sequence shown here is derived from an EMBL/GenBank/DDBJ whole genome shotgun (WGS) entry which is preliminary data.</text>
</comment>
<dbReference type="GO" id="GO:0006412">
    <property type="term" value="P:translation"/>
    <property type="evidence" value="ECO:0007669"/>
    <property type="project" value="InterPro"/>
</dbReference>
<dbReference type="GO" id="GO:0005762">
    <property type="term" value="C:mitochondrial large ribosomal subunit"/>
    <property type="evidence" value="ECO:0007669"/>
    <property type="project" value="TreeGrafter"/>
</dbReference>
<keyword evidence="4" id="KW-0809">Transit peptide</keyword>
<dbReference type="InterPro" id="IPR000597">
    <property type="entry name" value="Ribosomal_uL3"/>
</dbReference>
<organism evidence="12 13">
    <name type="scientific">Porphyridium purpureum</name>
    <name type="common">Red alga</name>
    <name type="synonym">Porphyridium cruentum</name>
    <dbReference type="NCBI Taxonomy" id="35688"/>
    <lineage>
        <taxon>Eukaryota</taxon>
        <taxon>Rhodophyta</taxon>
        <taxon>Bangiophyceae</taxon>
        <taxon>Porphyridiales</taxon>
        <taxon>Porphyridiaceae</taxon>
        <taxon>Porphyridium</taxon>
    </lineage>
</organism>
<dbReference type="Proteomes" id="UP000324585">
    <property type="component" value="Unassembled WGS sequence"/>
</dbReference>
<accession>A0A5J4YUR3</accession>
<dbReference type="InterPro" id="IPR019926">
    <property type="entry name" value="Ribosomal_uL3_CS"/>
</dbReference>
<comment type="similarity">
    <text evidence="2 10">Belongs to the universal ribosomal protein uL3 family.</text>
</comment>
<comment type="subunit">
    <text evidence="3">Part of the 50S ribosomal subunit.</text>
</comment>
<dbReference type="OrthoDB" id="274683at2759"/>
<evidence type="ECO:0000256" key="1">
    <source>
        <dbReference type="ARBA" id="ARBA00004173"/>
    </source>
</evidence>
<dbReference type="PANTHER" id="PTHR11229:SF8">
    <property type="entry name" value="LARGE RIBOSOMAL SUBUNIT PROTEIN UL3M"/>
    <property type="match status" value="1"/>
</dbReference>
<dbReference type="FunFam" id="2.40.30.10:FF:000004">
    <property type="entry name" value="50S ribosomal protein L3"/>
    <property type="match status" value="1"/>
</dbReference>
<evidence type="ECO:0000256" key="3">
    <source>
        <dbReference type="ARBA" id="ARBA00011838"/>
    </source>
</evidence>
<keyword evidence="7 10" id="KW-0687">Ribonucleoprotein</keyword>
<gene>
    <name evidence="12" type="ORF">FVE85_3236</name>
</gene>
<evidence type="ECO:0000256" key="4">
    <source>
        <dbReference type="ARBA" id="ARBA00022946"/>
    </source>
</evidence>
<keyword evidence="5 10" id="KW-0689">Ribosomal protein</keyword>
<dbReference type="InterPro" id="IPR009000">
    <property type="entry name" value="Transl_B-barrel_sf"/>
</dbReference>
<dbReference type="PROSITE" id="PS00474">
    <property type="entry name" value="RIBOSOMAL_L3"/>
    <property type="match status" value="1"/>
</dbReference>
<dbReference type="SUPFAM" id="SSF50447">
    <property type="entry name" value="Translation proteins"/>
    <property type="match status" value="1"/>
</dbReference>
<evidence type="ECO:0000256" key="2">
    <source>
        <dbReference type="ARBA" id="ARBA00006540"/>
    </source>
</evidence>
<reference evidence="13" key="1">
    <citation type="journal article" date="2019" name="Nat. Commun.">
        <title>Expansion of phycobilisome linker gene families in mesophilic red algae.</title>
        <authorList>
            <person name="Lee J."/>
            <person name="Kim D."/>
            <person name="Bhattacharya D."/>
            <person name="Yoon H.S."/>
        </authorList>
    </citation>
    <scope>NUCLEOTIDE SEQUENCE [LARGE SCALE GENOMIC DNA]</scope>
    <source>
        <strain evidence="13">CCMP 1328</strain>
    </source>
</reference>
<evidence type="ECO:0000313" key="12">
    <source>
        <dbReference type="EMBL" id="KAA8494995.1"/>
    </source>
</evidence>
<dbReference type="Gene3D" id="3.30.160.810">
    <property type="match status" value="1"/>
</dbReference>
<dbReference type="NCBIfam" id="TIGR03625">
    <property type="entry name" value="L3_bact"/>
    <property type="match status" value="1"/>
</dbReference>
<comment type="subcellular location">
    <subcellularLocation>
        <location evidence="1">Mitochondrion</location>
    </subcellularLocation>
</comment>
<feature type="region of interest" description="Disordered" evidence="11">
    <location>
        <begin position="196"/>
        <end position="216"/>
    </location>
</feature>
<evidence type="ECO:0000256" key="10">
    <source>
        <dbReference type="RuleBase" id="RU003905"/>
    </source>
</evidence>
<dbReference type="Gene3D" id="2.40.30.10">
    <property type="entry name" value="Translation factors"/>
    <property type="match status" value="1"/>
</dbReference>
<evidence type="ECO:0000313" key="13">
    <source>
        <dbReference type="Proteomes" id="UP000324585"/>
    </source>
</evidence>
<evidence type="ECO:0000256" key="9">
    <source>
        <dbReference type="ARBA" id="ARBA00035503"/>
    </source>
</evidence>
<protein>
    <recommendedName>
        <fullName evidence="8">Large ribosomal subunit protein uL3m</fullName>
    </recommendedName>
    <alternativeName>
        <fullName evidence="9">50S ribosomal protein L3, chloroplastic</fullName>
    </alternativeName>
</protein>
<dbReference type="PANTHER" id="PTHR11229">
    <property type="entry name" value="50S RIBOSOMAL PROTEIN L3"/>
    <property type="match status" value="1"/>
</dbReference>
<evidence type="ECO:0000256" key="7">
    <source>
        <dbReference type="ARBA" id="ARBA00023274"/>
    </source>
</evidence>
<keyword evidence="13" id="KW-1185">Reference proteome</keyword>
<evidence type="ECO:0000256" key="8">
    <source>
        <dbReference type="ARBA" id="ARBA00035209"/>
    </source>
</evidence>
<dbReference type="AlphaFoldDB" id="A0A5J4YUR3"/>
<keyword evidence="6" id="KW-0496">Mitochondrion</keyword>
<dbReference type="EMBL" id="VRMN01000004">
    <property type="protein sequence ID" value="KAA8494995.1"/>
    <property type="molecule type" value="Genomic_DNA"/>
</dbReference>
<proteinExistence type="inferred from homology"/>
<dbReference type="InterPro" id="IPR019927">
    <property type="entry name" value="Ribosomal_uL3_bac/org-type"/>
</dbReference>
<dbReference type="Pfam" id="PF00297">
    <property type="entry name" value="Ribosomal_L3"/>
    <property type="match status" value="1"/>
</dbReference>
<evidence type="ECO:0000256" key="6">
    <source>
        <dbReference type="ARBA" id="ARBA00023128"/>
    </source>
</evidence>
<name>A0A5J4YUR3_PORPP</name>
<sequence>MALATLWRLTARGPVQNGLAPRLGQRGVSKWAFVGRIQDATQPPPPGMTVLPNELYPYTRQTRRCGVLGRKAGMMSMIDEATGYHFGVTVVLVERCHVLMHIDHRAQNTTKRWNMQIGAGFRRPHLTKKPLRFHCAKAGVETKEKLIEFTVSDDALVPVGTRIGAEHFVVGQKVDVLGTSKGKGFQGVVKRWGFSGQPATHGSKTHRAPGSIGSFGRKGKVAKGTKMAGRMGGDSIGVFGLKIVRVDPKKSVLFIKGCIPGPNGGWVRITDSAKNYKILAATGGPYPPVPTCLEPVEDRYGSMYDDMTVDPPAEDEIALGHTQVISGADAEDFSNCHHEVAFGAEAEDMRSRRMEYIVYDNGQMDSAAQEKNDLKFQSQTDDII</sequence>
<evidence type="ECO:0000256" key="11">
    <source>
        <dbReference type="SAM" id="MobiDB-lite"/>
    </source>
</evidence>
<evidence type="ECO:0000256" key="5">
    <source>
        <dbReference type="ARBA" id="ARBA00022980"/>
    </source>
</evidence>